<feature type="transmembrane region" description="Helical" evidence="10">
    <location>
        <begin position="203"/>
        <end position="224"/>
    </location>
</feature>
<dbReference type="Pfam" id="PF03083">
    <property type="entry name" value="MtN3_slv"/>
    <property type="match status" value="2"/>
</dbReference>
<keyword evidence="5 10" id="KW-0812">Transmembrane</keyword>
<evidence type="ECO:0000256" key="5">
    <source>
        <dbReference type="ARBA" id="ARBA00022692"/>
    </source>
</evidence>
<evidence type="ECO:0008006" key="13">
    <source>
        <dbReference type="Google" id="ProtNLM"/>
    </source>
</evidence>
<evidence type="ECO:0000256" key="9">
    <source>
        <dbReference type="SAM" id="MobiDB-lite"/>
    </source>
</evidence>
<feature type="compositionally biased region" description="Basic and acidic residues" evidence="9">
    <location>
        <begin position="166"/>
        <end position="180"/>
    </location>
</feature>
<dbReference type="PANTHER" id="PTHR10791">
    <property type="entry name" value="RAG1-ACTIVATING PROTEIN 1"/>
    <property type="match status" value="1"/>
</dbReference>
<evidence type="ECO:0000313" key="11">
    <source>
        <dbReference type="EMBL" id="CAJ1950235.1"/>
    </source>
</evidence>
<keyword evidence="6" id="KW-0677">Repeat</keyword>
<dbReference type="Proteomes" id="UP001295423">
    <property type="component" value="Unassembled WGS sequence"/>
</dbReference>
<reference evidence="11" key="1">
    <citation type="submission" date="2023-08" db="EMBL/GenBank/DDBJ databases">
        <authorList>
            <person name="Audoor S."/>
            <person name="Bilcke G."/>
        </authorList>
    </citation>
    <scope>NUCLEOTIDE SEQUENCE</scope>
</reference>
<accession>A0AAD2FR08</accession>
<evidence type="ECO:0000256" key="4">
    <source>
        <dbReference type="ARBA" id="ARBA00022597"/>
    </source>
</evidence>
<evidence type="ECO:0000313" key="12">
    <source>
        <dbReference type="Proteomes" id="UP001295423"/>
    </source>
</evidence>
<evidence type="ECO:0000256" key="6">
    <source>
        <dbReference type="ARBA" id="ARBA00022737"/>
    </source>
</evidence>
<gene>
    <name evidence="11" type="ORF">CYCCA115_LOCUS12489</name>
</gene>
<feature type="transmembrane region" description="Helical" evidence="10">
    <location>
        <begin position="12"/>
        <end position="33"/>
    </location>
</feature>
<evidence type="ECO:0000256" key="3">
    <source>
        <dbReference type="ARBA" id="ARBA00022448"/>
    </source>
</evidence>
<comment type="similarity">
    <text evidence="2">Belongs to the SWEET sugar transporter family.</text>
</comment>
<comment type="subcellular location">
    <subcellularLocation>
        <location evidence="1">Endomembrane system</location>
        <topology evidence="1">Multi-pass membrane protein</topology>
    </subcellularLocation>
</comment>
<evidence type="ECO:0000256" key="1">
    <source>
        <dbReference type="ARBA" id="ARBA00004127"/>
    </source>
</evidence>
<dbReference type="GO" id="GO:0012505">
    <property type="term" value="C:endomembrane system"/>
    <property type="evidence" value="ECO:0007669"/>
    <property type="project" value="UniProtKB-SubCell"/>
</dbReference>
<sequence length="376" mass="42177">MTVSTADIMFTYVVPFLGTITANLMNAAPIAGLREALAAGTLGDLNPLPWVIMTGNCFGWCAYAYYMNDPYILASNLPGLLISVWLNQGAIKLQYYHLRRVRCDSLLMMTKNADINKVKNINKNRSNSNSTLLNEDEDQALLDYNNGEYSTATEEMSTELQPLQPKSRDPDSERTERTEPMSESSELLLPPYEMIFVSQEIKWYQMLVVWSSVLVWLGWISPLLADKNSQYMFLTSHSLSSTEVIGFLVNINLIFFYGAPLTSIVEVWQTKKSTSIHRPSMYMALMNATLWATYGFTQNDMVIMLPNLIGMSLGIMEFVLSQAYPGKEHLDGGDINIHNITTARTMRRQVVDDSTIDSESSPCIATGHTLVYGSSD</sequence>
<comment type="caution">
    <text evidence="11">The sequence shown here is derived from an EMBL/GenBank/DDBJ whole genome shotgun (WGS) entry which is preliminary data.</text>
</comment>
<feature type="transmembrane region" description="Helical" evidence="10">
    <location>
        <begin position="244"/>
        <end position="268"/>
    </location>
</feature>
<evidence type="ECO:0000256" key="7">
    <source>
        <dbReference type="ARBA" id="ARBA00022989"/>
    </source>
</evidence>
<evidence type="ECO:0000256" key="10">
    <source>
        <dbReference type="SAM" id="Phobius"/>
    </source>
</evidence>
<organism evidence="11 12">
    <name type="scientific">Cylindrotheca closterium</name>
    <dbReference type="NCBI Taxonomy" id="2856"/>
    <lineage>
        <taxon>Eukaryota</taxon>
        <taxon>Sar</taxon>
        <taxon>Stramenopiles</taxon>
        <taxon>Ochrophyta</taxon>
        <taxon>Bacillariophyta</taxon>
        <taxon>Bacillariophyceae</taxon>
        <taxon>Bacillariophycidae</taxon>
        <taxon>Bacillariales</taxon>
        <taxon>Bacillariaceae</taxon>
        <taxon>Cylindrotheca</taxon>
    </lineage>
</organism>
<proteinExistence type="inferred from homology"/>
<feature type="transmembrane region" description="Helical" evidence="10">
    <location>
        <begin position="45"/>
        <end position="66"/>
    </location>
</feature>
<dbReference type="AlphaFoldDB" id="A0AAD2FR08"/>
<dbReference type="InterPro" id="IPR047664">
    <property type="entry name" value="SWEET"/>
</dbReference>
<evidence type="ECO:0000256" key="8">
    <source>
        <dbReference type="ARBA" id="ARBA00023136"/>
    </source>
</evidence>
<dbReference type="GO" id="GO:0016020">
    <property type="term" value="C:membrane"/>
    <property type="evidence" value="ECO:0007669"/>
    <property type="project" value="InterPro"/>
</dbReference>
<keyword evidence="4" id="KW-0762">Sugar transport</keyword>
<feature type="region of interest" description="Disordered" evidence="9">
    <location>
        <begin position="154"/>
        <end position="184"/>
    </location>
</feature>
<protein>
    <recommendedName>
        <fullName evidence="13">Sugar transporter SWEET1</fullName>
    </recommendedName>
</protein>
<name>A0AAD2FR08_9STRA</name>
<keyword evidence="3" id="KW-0813">Transport</keyword>
<dbReference type="Gene3D" id="1.20.1280.290">
    <property type="match status" value="2"/>
</dbReference>
<evidence type="ECO:0000256" key="2">
    <source>
        <dbReference type="ARBA" id="ARBA00007809"/>
    </source>
</evidence>
<keyword evidence="8 10" id="KW-0472">Membrane</keyword>
<dbReference type="GO" id="GO:0051119">
    <property type="term" value="F:sugar transmembrane transporter activity"/>
    <property type="evidence" value="ECO:0007669"/>
    <property type="project" value="InterPro"/>
</dbReference>
<dbReference type="InterPro" id="IPR004316">
    <property type="entry name" value="SWEET_rpt"/>
</dbReference>
<keyword evidence="12" id="KW-1185">Reference proteome</keyword>
<keyword evidence="7 10" id="KW-1133">Transmembrane helix</keyword>
<dbReference type="EMBL" id="CAKOGP040001759">
    <property type="protein sequence ID" value="CAJ1950235.1"/>
    <property type="molecule type" value="Genomic_DNA"/>
</dbReference>